<feature type="domain" description="C3H1-type" evidence="7">
    <location>
        <begin position="127"/>
        <end position="154"/>
    </location>
</feature>
<dbReference type="SUPFAM" id="SSF90229">
    <property type="entry name" value="CCCH zinc finger"/>
    <property type="match status" value="2"/>
</dbReference>
<feature type="domain" description="C3H1-type" evidence="7">
    <location>
        <begin position="162"/>
        <end position="189"/>
    </location>
</feature>
<keyword evidence="1 5" id="KW-0479">Metal-binding</keyword>
<evidence type="ECO:0000313" key="9">
    <source>
        <dbReference type="Proteomes" id="UP000570595"/>
    </source>
</evidence>
<evidence type="ECO:0000256" key="3">
    <source>
        <dbReference type="ARBA" id="ARBA00022771"/>
    </source>
</evidence>
<proteinExistence type="predicted"/>
<dbReference type="AlphaFoldDB" id="A0A7J6L6N2"/>
<dbReference type="Gene3D" id="3.30.1370.210">
    <property type="match status" value="1"/>
</dbReference>
<feature type="region of interest" description="Disordered" evidence="6">
    <location>
        <begin position="398"/>
        <end position="418"/>
    </location>
</feature>
<evidence type="ECO:0000256" key="2">
    <source>
        <dbReference type="ARBA" id="ARBA00022737"/>
    </source>
</evidence>
<keyword evidence="3 5" id="KW-0863">Zinc-finger</keyword>
<dbReference type="OrthoDB" id="446936at2759"/>
<keyword evidence="2" id="KW-0677">Repeat</keyword>
<dbReference type="InterPro" id="IPR036855">
    <property type="entry name" value="Znf_CCCH_sf"/>
</dbReference>
<feature type="domain" description="C3H1-type" evidence="7">
    <location>
        <begin position="92"/>
        <end position="119"/>
    </location>
</feature>
<dbReference type="EMBL" id="JABAHT010000506">
    <property type="protein sequence ID" value="KAF4654842.1"/>
    <property type="molecule type" value="Genomic_DNA"/>
</dbReference>
<feature type="compositionally biased region" description="Low complexity" evidence="6">
    <location>
        <begin position="302"/>
        <end position="319"/>
    </location>
</feature>
<organism evidence="8 9">
    <name type="scientific">Perkinsus olseni</name>
    <name type="common">Perkinsus atlanticus</name>
    <dbReference type="NCBI Taxonomy" id="32597"/>
    <lineage>
        <taxon>Eukaryota</taxon>
        <taxon>Sar</taxon>
        <taxon>Alveolata</taxon>
        <taxon>Perkinsozoa</taxon>
        <taxon>Perkinsea</taxon>
        <taxon>Perkinsida</taxon>
        <taxon>Perkinsidae</taxon>
        <taxon>Perkinsus</taxon>
    </lineage>
</organism>
<feature type="region of interest" description="Disordered" evidence="6">
    <location>
        <begin position="299"/>
        <end position="354"/>
    </location>
</feature>
<dbReference type="GO" id="GO:0008270">
    <property type="term" value="F:zinc ion binding"/>
    <property type="evidence" value="ECO:0007669"/>
    <property type="project" value="UniProtKB-KW"/>
</dbReference>
<gene>
    <name evidence="8" type="ORF">FOZ61_007992</name>
</gene>
<dbReference type="Proteomes" id="UP000570595">
    <property type="component" value="Unassembled WGS sequence"/>
</dbReference>
<comment type="caution">
    <text evidence="8">The sequence shown here is derived from an EMBL/GenBank/DDBJ whole genome shotgun (WGS) entry which is preliminary data.</text>
</comment>
<name>A0A7J6L6N2_PEROL</name>
<evidence type="ECO:0000256" key="5">
    <source>
        <dbReference type="PROSITE-ProRule" id="PRU00723"/>
    </source>
</evidence>
<evidence type="ECO:0000313" key="8">
    <source>
        <dbReference type="EMBL" id="KAF4654842.1"/>
    </source>
</evidence>
<dbReference type="InterPro" id="IPR000571">
    <property type="entry name" value="Znf_CCCH"/>
</dbReference>
<dbReference type="PANTHER" id="PTHR12547:SF18">
    <property type="entry name" value="PROTEIN TIS11"/>
    <property type="match status" value="1"/>
</dbReference>
<dbReference type="InterPro" id="IPR045877">
    <property type="entry name" value="ZFP36-like"/>
</dbReference>
<feature type="region of interest" description="Disordered" evidence="6">
    <location>
        <begin position="191"/>
        <end position="221"/>
    </location>
</feature>
<keyword evidence="4 5" id="KW-0862">Zinc</keyword>
<feature type="region of interest" description="Disordered" evidence="6">
    <location>
        <begin position="478"/>
        <end position="504"/>
    </location>
</feature>
<feature type="zinc finger region" description="C3H1-type" evidence="5">
    <location>
        <begin position="162"/>
        <end position="189"/>
    </location>
</feature>
<feature type="compositionally biased region" description="Polar residues" evidence="6">
    <location>
        <begin position="398"/>
        <end position="408"/>
    </location>
</feature>
<feature type="zinc finger region" description="C3H1-type" evidence="5">
    <location>
        <begin position="127"/>
        <end position="154"/>
    </location>
</feature>
<sequence>MDYASLYRYSRVTADTRLSWDNSTKNNNDLGHWAENQEHQSFMHLYVRPTLAPGSTASTIGMGGMEVDVDAVDRAGQAGAHGSVYTRYLSQFYKTKLCKYHLDGYCNRGDNCTHAHSVSELECQPDLSKARMCRTLLQKGHCDVTNCAYAHDLETVKSSNAFFRTKMCDFAKRGFCKLGTKCRYAHSEEEIIRDVDPPTPTSRSDEPHPPNPPTPPSDNVDDTVLVEVAAAVTGDNGSWEEKKLTAIHGRRRRRGKIGKSHTAPSLEHIADPDIKADDDDTPIKPTDVEKATVVFERPPPVYTGRTFTTTPTAASSPEAPLDRNAVLFKSTPLPHNGPSPLSAKESPAPGSAVDPPSSRMYYYYPSPLPGFTGPGGPFSNTTPYAPMPPLPPNVVTMKGNSPPNNNADNGPLTAGPPRQPPCVMYMMPVAMVPMQKSKSSGDFASFYPRGSGADPGIYTPGVNTPSPQHFDTRMASVQCSGGGSAPVHGNGYSTGDDRNEWRNDNNMFTGAYSPAQW</sequence>
<dbReference type="PROSITE" id="PS50103">
    <property type="entry name" value="ZF_C3H1"/>
    <property type="match status" value="3"/>
</dbReference>
<feature type="zinc finger region" description="C3H1-type" evidence="5">
    <location>
        <begin position="92"/>
        <end position="119"/>
    </location>
</feature>
<accession>A0A7J6L6N2</accession>
<dbReference type="PANTHER" id="PTHR12547">
    <property type="entry name" value="CCCH ZINC FINGER/TIS11-RELATED"/>
    <property type="match status" value="1"/>
</dbReference>
<dbReference type="GO" id="GO:0003729">
    <property type="term" value="F:mRNA binding"/>
    <property type="evidence" value="ECO:0007669"/>
    <property type="project" value="InterPro"/>
</dbReference>
<evidence type="ECO:0000256" key="6">
    <source>
        <dbReference type="SAM" id="MobiDB-lite"/>
    </source>
</evidence>
<dbReference type="SMART" id="SM00356">
    <property type="entry name" value="ZnF_C3H1"/>
    <property type="match status" value="3"/>
</dbReference>
<evidence type="ECO:0000259" key="7">
    <source>
        <dbReference type="PROSITE" id="PS50103"/>
    </source>
</evidence>
<evidence type="ECO:0000256" key="4">
    <source>
        <dbReference type="ARBA" id="ARBA00022833"/>
    </source>
</evidence>
<reference evidence="8 9" key="1">
    <citation type="submission" date="2020-04" db="EMBL/GenBank/DDBJ databases">
        <title>Perkinsus olseni comparative genomics.</title>
        <authorList>
            <person name="Bogema D.R."/>
        </authorList>
    </citation>
    <scope>NUCLEOTIDE SEQUENCE [LARGE SCALE GENOMIC DNA]</scope>
    <source>
        <strain evidence="8">ATCC PRA-179</strain>
    </source>
</reference>
<dbReference type="Pfam" id="PF00642">
    <property type="entry name" value="zf-CCCH"/>
    <property type="match status" value="2"/>
</dbReference>
<evidence type="ECO:0000256" key="1">
    <source>
        <dbReference type="ARBA" id="ARBA00022723"/>
    </source>
</evidence>
<protein>
    <recommendedName>
        <fullName evidence="7">C3H1-type domain-containing protein</fullName>
    </recommendedName>
</protein>
<dbReference type="Gene3D" id="4.10.1000.10">
    <property type="entry name" value="Zinc finger, CCCH-type"/>
    <property type="match status" value="1"/>
</dbReference>